<evidence type="ECO:0000313" key="1">
    <source>
        <dbReference type="EMBL" id="ALL69101.1"/>
    </source>
</evidence>
<dbReference type="KEGG" id="bcai:K788_00023750"/>
<gene>
    <name evidence="1" type="ORF">K788_00023750</name>
</gene>
<name>A0A0N7JVF9_9BURK</name>
<dbReference type="AlphaFoldDB" id="A0A0N7JVF9"/>
<organism evidence="1 2">
    <name type="scientific">Paraburkholderia caribensis MBA4</name>
    <dbReference type="NCBI Taxonomy" id="1323664"/>
    <lineage>
        <taxon>Bacteria</taxon>
        <taxon>Pseudomonadati</taxon>
        <taxon>Pseudomonadota</taxon>
        <taxon>Betaproteobacteria</taxon>
        <taxon>Burkholderiales</taxon>
        <taxon>Burkholderiaceae</taxon>
        <taxon>Paraburkholderia</taxon>
    </lineage>
</organism>
<dbReference type="EMBL" id="CP012747">
    <property type="protein sequence ID" value="ALL69101.1"/>
    <property type="molecule type" value="Genomic_DNA"/>
</dbReference>
<accession>A0A0N7JVF9</accession>
<sequence length="120" mass="13394">MPRRAKTIFARLSVKIVMKLFPRQTPGTCNARHGYENGRTTVTENKMDIINIARESGFVVLMQGRIGRDQYTSVCGTEEALKSFAEAVQLASLTRAVRSIRFRPALHTPGPGRWASCQRG</sequence>
<proteinExistence type="predicted"/>
<evidence type="ECO:0000313" key="2">
    <source>
        <dbReference type="Proteomes" id="UP000019146"/>
    </source>
</evidence>
<reference evidence="1 2" key="1">
    <citation type="journal article" date="2014" name="Genome Announc.">
        <title>Draft Genome Sequence of the Haloacid-Degrading Burkholderia caribensis Strain MBA4.</title>
        <authorList>
            <person name="Pan Y."/>
            <person name="Kong K.F."/>
            <person name="Tsang J.S."/>
        </authorList>
    </citation>
    <scope>NUCLEOTIDE SEQUENCE [LARGE SCALE GENOMIC DNA]</scope>
    <source>
        <strain evidence="1 2">MBA4</strain>
    </source>
</reference>
<dbReference type="Proteomes" id="UP000019146">
    <property type="component" value="Chromosome 2"/>
</dbReference>
<protein>
    <submittedName>
        <fullName evidence="1">Uncharacterized protein</fullName>
    </submittedName>
</protein>